<proteinExistence type="inferred from homology"/>
<dbReference type="RefSeq" id="WP_034327741.1">
    <property type="nucleotide sequence ID" value="NZ_CAJTQN010000003.1"/>
</dbReference>
<dbReference type="EMBL" id="LN907858">
    <property type="protein sequence ID" value="CUU40602.1"/>
    <property type="molecule type" value="Genomic_DNA"/>
</dbReference>
<dbReference type="EMBL" id="JRPF02000002">
    <property type="protein sequence ID" value="TLD79249.1"/>
    <property type="molecule type" value="Genomic_DNA"/>
</dbReference>
<evidence type="ECO:0000256" key="2">
    <source>
        <dbReference type="ARBA" id="ARBA00022729"/>
    </source>
</evidence>
<comment type="similarity">
    <text evidence="1">Belongs to the TrbG/VirB9 family.</text>
</comment>
<gene>
    <name evidence="3" type="ORF">BN2458_PEG1719</name>
    <name evidence="4" type="ORF">LS75_002860</name>
</gene>
<dbReference type="GeneID" id="78151872"/>
<dbReference type="InterPro" id="IPR038161">
    <property type="entry name" value="VirB9/CagX/TrbG_C_sf"/>
</dbReference>
<evidence type="ECO:0000256" key="1">
    <source>
        <dbReference type="ARBA" id="ARBA00006135"/>
    </source>
</evidence>
<reference evidence="3" key="3">
    <citation type="submission" date="2015-11" db="EMBL/GenBank/DDBJ databases">
        <authorList>
            <person name="Zhang Y."/>
            <person name="Guo Z."/>
        </authorList>
    </citation>
    <scope>NUCLEOTIDE SEQUENCE</scope>
    <source>
        <strain evidence="3">1</strain>
    </source>
</reference>
<protein>
    <submittedName>
        <fullName evidence="3">Outer membrane and periplasm component of type IV secretion of T-DNA complex, has secretin-like domain, VirB9</fullName>
    </submittedName>
    <submittedName>
        <fullName evidence="4">P-type conjugative transfer protein VirB9</fullName>
    </submittedName>
</protein>
<dbReference type="STRING" id="76936.BN2458_PEG1719"/>
<dbReference type="AlphaFoldDB" id="A0A099UE29"/>
<accession>A0A099UE29</accession>
<evidence type="ECO:0000313" key="4">
    <source>
        <dbReference type="EMBL" id="TLD79249.1"/>
    </source>
</evidence>
<evidence type="ECO:0000313" key="6">
    <source>
        <dbReference type="Proteomes" id="UP000064525"/>
    </source>
</evidence>
<dbReference type="InterPro" id="IPR010258">
    <property type="entry name" value="Conjugal_tfr_TrbG/VirB9/CagX"/>
</dbReference>
<dbReference type="PATRIC" id="fig|76936.10.peg.1679"/>
<keyword evidence="2" id="KW-0732">Signal</keyword>
<dbReference type="OrthoDB" id="9773431at2"/>
<dbReference type="CDD" id="cd06911">
    <property type="entry name" value="VirB9_CagX_TrbG"/>
    <property type="match status" value="1"/>
</dbReference>
<reference evidence="4 5" key="1">
    <citation type="journal article" date="2014" name="Genome Announc.">
        <title>Draft genome sequences of eight enterohepatic helicobacter species isolated from both laboratory and wild rodents.</title>
        <authorList>
            <person name="Sheh A."/>
            <person name="Shen Z."/>
            <person name="Fox J.G."/>
        </authorList>
    </citation>
    <scope>NUCLEOTIDE SEQUENCE [LARGE SCALE GENOMIC DNA]</scope>
    <source>
        <strain evidence="4 5">MIT 98-6810</strain>
    </source>
</reference>
<name>A0A099UE29_9HELI</name>
<dbReference type="Pfam" id="PF03524">
    <property type="entry name" value="CagX"/>
    <property type="match status" value="1"/>
</dbReference>
<keyword evidence="5" id="KW-1185">Reference proteome</keyword>
<dbReference type="Proteomes" id="UP000064525">
    <property type="component" value="Chromosome I"/>
</dbReference>
<sequence>MKQIVLICVFIAVGFGASVPTKSSFDSKIAYAVFNAQDVLTITAANGYVSVIEFAPNERVINIAAGFSEGWEIVDRENLLFIKPKAVTTKFVHNPDPMFNGAEKEMVIDPIPQTWKTNLIVTTNANFYVFDLVLNAKNKVYKMTFTYPQMEDKAIQNAQKRLDRAIEIDKLQKSLNRTAVPRNWDYYMRVNNGADNIAPDFAYDDGVFTYLGFDNTKVFPSAFAYDREEQIVNQHIKKEGKFSVLVIHSIHKKILLRSGDKLVGILNKGYALNPLPKAPETSNETEVKRELLNGK</sequence>
<dbReference type="Proteomes" id="UP000029925">
    <property type="component" value="Unassembled WGS sequence"/>
</dbReference>
<reference evidence="6" key="2">
    <citation type="submission" date="2015-11" db="EMBL/GenBank/DDBJ databases">
        <authorList>
            <person name="Anvar S.Y."/>
        </authorList>
    </citation>
    <scope>NUCLEOTIDE SEQUENCE [LARGE SCALE GENOMIC DNA]</scope>
</reference>
<dbReference type="InterPro" id="IPR033645">
    <property type="entry name" value="VirB9/CagX/TrbG_C"/>
</dbReference>
<dbReference type="Gene3D" id="2.60.40.2500">
    <property type="match status" value="1"/>
</dbReference>
<evidence type="ECO:0000313" key="3">
    <source>
        <dbReference type="EMBL" id="CUU40602.1"/>
    </source>
</evidence>
<evidence type="ECO:0000313" key="5">
    <source>
        <dbReference type="Proteomes" id="UP000029925"/>
    </source>
</evidence>
<organism evidence="3 6">
    <name type="scientific">Helicobacter typhlonius</name>
    <dbReference type="NCBI Taxonomy" id="76936"/>
    <lineage>
        <taxon>Bacteria</taxon>
        <taxon>Pseudomonadati</taxon>
        <taxon>Campylobacterota</taxon>
        <taxon>Epsilonproteobacteria</taxon>
        <taxon>Campylobacterales</taxon>
        <taxon>Helicobacteraceae</taxon>
        <taxon>Helicobacter</taxon>
    </lineage>
</organism>
<dbReference type="KEGG" id="hty:BN2458_PEG1719"/>